<dbReference type="InterPro" id="IPR001810">
    <property type="entry name" value="F-box_dom"/>
</dbReference>
<dbReference type="CDD" id="cd22157">
    <property type="entry name" value="F-box_AtFBW1-like"/>
    <property type="match status" value="1"/>
</dbReference>
<dbReference type="InterPro" id="IPR017451">
    <property type="entry name" value="F-box-assoc_interact_dom"/>
</dbReference>
<dbReference type="PANTHER" id="PTHR31672">
    <property type="entry name" value="BNACNNG10540D PROTEIN"/>
    <property type="match status" value="1"/>
</dbReference>
<dbReference type="EMBL" id="JBEDUW010000002">
    <property type="protein sequence ID" value="KAK9945747.1"/>
    <property type="molecule type" value="Genomic_DNA"/>
</dbReference>
<dbReference type="Pfam" id="PF00646">
    <property type="entry name" value="F-box"/>
    <property type="match status" value="1"/>
</dbReference>
<dbReference type="Pfam" id="PF07734">
    <property type="entry name" value="FBA_1"/>
    <property type="match status" value="1"/>
</dbReference>
<evidence type="ECO:0000313" key="3">
    <source>
        <dbReference type="Proteomes" id="UP001457282"/>
    </source>
</evidence>
<accession>A0AAW1YA75</accession>
<dbReference type="AlphaFoldDB" id="A0AAW1YA75"/>
<dbReference type="PROSITE" id="PS50181">
    <property type="entry name" value="FBOX"/>
    <property type="match status" value="1"/>
</dbReference>
<gene>
    <name evidence="2" type="ORF">M0R45_011246</name>
</gene>
<dbReference type="SUPFAM" id="SSF81383">
    <property type="entry name" value="F-box domain"/>
    <property type="match status" value="1"/>
</dbReference>
<dbReference type="InterPro" id="IPR006527">
    <property type="entry name" value="F-box-assoc_dom_typ1"/>
</dbReference>
<dbReference type="Gene3D" id="1.20.1280.50">
    <property type="match status" value="1"/>
</dbReference>
<dbReference type="PANTHER" id="PTHR31672:SF13">
    <property type="entry name" value="F-BOX PROTEIN CPR30-LIKE"/>
    <property type="match status" value="1"/>
</dbReference>
<reference evidence="2 3" key="1">
    <citation type="journal article" date="2023" name="G3 (Bethesda)">
        <title>A chromosome-length genome assembly and annotation of blackberry (Rubus argutus, cv. 'Hillquist').</title>
        <authorList>
            <person name="Bruna T."/>
            <person name="Aryal R."/>
            <person name="Dudchenko O."/>
            <person name="Sargent D.J."/>
            <person name="Mead D."/>
            <person name="Buti M."/>
            <person name="Cavallini A."/>
            <person name="Hytonen T."/>
            <person name="Andres J."/>
            <person name="Pham M."/>
            <person name="Weisz D."/>
            <person name="Mascagni F."/>
            <person name="Usai G."/>
            <person name="Natali L."/>
            <person name="Bassil N."/>
            <person name="Fernandez G.E."/>
            <person name="Lomsadze A."/>
            <person name="Armour M."/>
            <person name="Olukolu B."/>
            <person name="Poorten T."/>
            <person name="Britton C."/>
            <person name="Davik J."/>
            <person name="Ashrafi H."/>
            <person name="Aiden E.L."/>
            <person name="Borodovsky M."/>
            <person name="Worthington M."/>
        </authorList>
    </citation>
    <scope>NUCLEOTIDE SEQUENCE [LARGE SCALE GENOMIC DNA]</scope>
    <source>
        <strain evidence="2">PI 553951</strain>
    </source>
</reference>
<comment type="caution">
    <text evidence="2">The sequence shown here is derived from an EMBL/GenBank/DDBJ whole genome shotgun (WGS) entry which is preliminary data.</text>
</comment>
<feature type="domain" description="F-box" evidence="1">
    <location>
        <begin position="7"/>
        <end position="53"/>
    </location>
</feature>
<sequence>MAPKQRLSTISYLPLEIIVDILLRLPLKDLIRFMCVCKAWNTTIHNEKFIEAYHRRPMKTNNSRTIVLVPCSSSSGDFCFSVSLDDRDAFGNAVRIEKPPLRYPDKATIMLGCCNGLVCINNIHDRDCAIWNPSIRRFKRIPFTTIEQPAEAEVEVMRFPMFGLGYDSTNDDYKIVRVVLFRKSGMADEVCSEVKIYSLKSNSWKKIQNLPSNDLRMYVSPITTLQGALTFLNGALHWLMRHKLDGNMKRLVSLDLATEQYNEFPCPPVNTDRNTNLTLHVLGGYLCVCVIPAGDVVYIWGSRQNDVWIMREYGVAASWTRLYTIEEGGPAMPRRFRYCKPLAFSNTGEMVLLENAPGQIMFWYDYLQQKRGKQVDMPSPRSRCSFLPAICVENLHLLDGDPVTVTVGRQQQQVLPSWILFFQTIARGREARCKRSISNELRPGARMLKLF</sequence>
<protein>
    <recommendedName>
        <fullName evidence="1">F-box domain-containing protein</fullName>
    </recommendedName>
</protein>
<dbReference type="InterPro" id="IPR036047">
    <property type="entry name" value="F-box-like_dom_sf"/>
</dbReference>
<dbReference type="SMART" id="SM00256">
    <property type="entry name" value="FBOX"/>
    <property type="match status" value="1"/>
</dbReference>
<keyword evidence="3" id="KW-1185">Reference proteome</keyword>
<organism evidence="2 3">
    <name type="scientific">Rubus argutus</name>
    <name type="common">Southern blackberry</name>
    <dbReference type="NCBI Taxonomy" id="59490"/>
    <lineage>
        <taxon>Eukaryota</taxon>
        <taxon>Viridiplantae</taxon>
        <taxon>Streptophyta</taxon>
        <taxon>Embryophyta</taxon>
        <taxon>Tracheophyta</taxon>
        <taxon>Spermatophyta</taxon>
        <taxon>Magnoliopsida</taxon>
        <taxon>eudicotyledons</taxon>
        <taxon>Gunneridae</taxon>
        <taxon>Pentapetalae</taxon>
        <taxon>rosids</taxon>
        <taxon>fabids</taxon>
        <taxon>Rosales</taxon>
        <taxon>Rosaceae</taxon>
        <taxon>Rosoideae</taxon>
        <taxon>Rosoideae incertae sedis</taxon>
        <taxon>Rubus</taxon>
    </lineage>
</organism>
<dbReference type="InterPro" id="IPR050796">
    <property type="entry name" value="SCF_F-box_component"/>
</dbReference>
<dbReference type="InterPro" id="IPR011043">
    <property type="entry name" value="Gal_Oxase/kelch_b-propeller"/>
</dbReference>
<evidence type="ECO:0000259" key="1">
    <source>
        <dbReference type="PROSITE" id="PS50181"/>
    </source>
</evidence>
<name>A0AAW1YA75_RUBAR</name>
<dbReference type="Proteomes" id="UP001457282">
    <property type="component" value="Unassembled WGS sequence"/>
</dbReference>
<dbReference type="SUPFAM" id="SSF50965">
    <property type="entry name" value="Galactose oxidase, central domain"/>
    <property type="match status" value="1"/>
</dbReference>
<evidence type="ECO:0000313" key="2">
    <source>
        <dbReference type="EMBL" id="KAK9945747.1"/>
    </source>
</evidence>
<dbReference type="NCBIfam" id="TIGR01640">
    <property type="entry name" value="F_box_assoc_1"/>
    <property type="match status" value="1"/>
</dbReference>
<proteinExistence type="predicted"/>